<keyword evidence="1" id="KW-0808">Transferase</keyword>
<proteinExistence type="predicted"/>
<dbReference type="GO" id="GO:0032259">
    <property type="term" value="P:methylation"/>
    <property type="evidence" value="ECO:0007669"/>
    <property type="project" value="UniProtKB-KW"/>
</dbReference>
<gene>
    <name evidence="1" type="ORF">PXK24_17595</name>
</gene>
<evidence type="ECO:0000313" key="1">
    <source>
        <dbReference type="EMBL" id="MDE4167514.1"/>
    </source>
</evidence>
<comment type="caution">
    <text evidence="1">The sequence shown here is derived from an EMBL/GenBank/DDBJ whole genome shotgun (WGS) entry which is preliminary data.</text>
</comment>
<dbReference type="Proteomes" id="UP001218364">
    <property type="component" value="Unassembled WGS sequence"/>
</dbReference>
<dbReference type="InterPro" id="IPR029063">
    <property type="entry name" value="SAM-dependent_MTases_sf"/>
</dbReference>
<name>A0ABD4XEC6_9RHOB</name>
<dbReference type="GO" id="GO:0008168">
    <property type="term" value="F:methyltransferase activity"/>
    <property type="evidence" value="ECO:0007669"/>
    <property type="project" value="UniProtKB-KW"/>
</dbReference>
<evidence type="ECO:0000313" key="2">
    <source>
        <dbReference type="Proteomes" id="UP001218364"/>
    </source>
</evidence>
<sequence length="194" mass="22469">MLFARYEHLPERLRPRVVLDFGAGHGRQANLWSGASDDLETFIAVDAVPGPYLTQRLYYRALGLDLNDYLDIPDEKFSLVGGREKVNHLPSWRMDLIPENSVDLIIAVQVLRELTPEFLIFSLRQFKRILRQGGSPYIRDHIGFHNVNGADQDRILHSFGFMPEWQPNWRDQVDVHGVPRRWGNPDINALIRKT</sequence>
<accession>A0ABD4XEC6</accession>
<dbReference type="AlphaFoldDB" id="A0ABD4XEC6"/>
<dbReference type="SUPFAM" id="SSF53335">
    <property type="entry name" value="S-adenosyl-L-methionine-dependent methyltransferases"/>
    <property type="match status" value="1"/>
</dbReference>
<dbReference type="Gene3D" id="3.40.50.150">
    <property type="entry name" value="Vaccinia Virus protein VP39"/>
    <property type="match status" value="1"/>
</dbReference>
<dbReference type="RefSeq" id="WP_274840127.1">
    <property type="nucleotide sequence ID" value="NZ_JARCJF010000011.1"/>
</dbReference>
<keyword evidence="1" id="KW-0489">Methyltransferase</keyword>
<organism evidence="1 2">
    <name type="scientific">Phaeobacter gallaeciensis</name>
    <dbReference type="NCBI Taxonomy" id="60890"/>
    <lineage>
        <taxon>Bacteria</taxon>
        <taxon>Pseudomonadati</taxon>
        <taxon>Pseudomonadota</taxon>
        <taxon>Alphaproteobacteria</taxon>
        <taxon>Rhodobacterales</taxon>
        <taxon>Roseobacteraceae</taxon>
        <taxon>Phaeobacter</taxon>
    </lineage>
</organism>
<dbReference type="EMBL" id="JARCJK010000011">
    <property type="protein sequence ID" value="MDE4167514.1"/>
    <property type="molecule type" value="Genomic_DNA"/>
</dbReference>
<reference evidence="1 2" key="1">
    <citation type="submission" date="2023-02" db="EMBL/GenBank/DDBJ databases">
        <title>Population genomics of bacteria associated with diatom.</title>
        <authorList>
            <person name="Xie J."/>
            <person name="Wang H."/>
        </authorList>
    </citation>
    <scope>NUCLEOTIDE SEQUENCE [LARGE SCALE GENOMIC DNA]</scope>
    <source>
        <strain evidence="1 2">PT47_8</strain>
    </source>
</reference>
<protein>
    <submittedName>
        <fullName evidence="1">Class I SAM-dependent methyltransferase</fullName>
    </submittedName>
</protein>